<protein>
    <submittedName>
        <fullName evidence="2">Uncharacterized protein</fullName>
    </submittedName>
</protein>
<dbReference type="RefSeq" id="WP_218285079.1">
    <property type="nucleotide sequence ID" value="NZ_CP076448.1"/>
</dbReference>
<evidence type="ECO:0000313" key="2">
    <source>
        <dbReference type="EMBL" id="QXM24110.1"/>
    </source>
</evidence>
<keyword evidence="3" id="KW-1185">Reference proteome</keyword>
<evidence type="ECO:0000256" key="1">
    <source>
        <dbReference type="SAM" id="Phobius"/>
    </source>
</evidence>
<evidence type="ECO:0000313" key="3">
    <source>
        <dbReference type="Proteomes" id="UP000694001"/>
    </source>
</evidence>
<dbReference type="KEGG" id="elio:KO353_12620"/>
<reference evidence="2" key="1">
    <citation type="submission" date="2021-06" db="EMBL/GenBank/DDBJ databases">
        <title>Elioraea tepida, sp. nov., a moderately thermophilic aerobic anoxygenic phototrophic bacterium isolated from an alkaline siliceous hot spring mat community in Yellowstone National Park, WY, USA.</title>
        <authorList>
            <person name="Saini M.K."/>
            <person name="Yoshida S."/>
            <person name="Sebastian A."/>
            <person name="Hirose S."/>
            <person name="Hara E."/>
            <person name="Tamaki H."/>
            <person name="Soulier N.T."/>
            <person name="Albert I."/>
            <person name="Hanada S."/>
            <person name="Bryant D.A."/>
            <person name="Tank M."/>
        </authorList>
    </citation>
    <scope>NUCLEOTIDE SEQUENCE</scope>
    <source>
        <strain evidence="2">MS-P2</strain>
    </source>
</reference>
<sequence length="67" mass="7043">MTPSSLIFGSLGVLMALVGLVMAASAKDDAFYIAGLVIFLAFVLFLFTLVKRHFDAAEASGDGDSSR</sequence>
<keyword evidence="1" id="KW-1133">Transmembrane helix</keyword>
<accession>A0A975U0K8</accession>
<organism evidence="2 3">
    <name type="scientific">Elioraea tepida</name>
    <dbReference type="NCBI Taxonomy" id="2843330"/>
    <lineage>
        <taxon>Bacteria</taxon>
        <taxon>Pseudomonadati</taxon>
        <taxon>Pseudomonadota</taxon>
        <taxon>Alphaproteobacteria</taxon>
        <taxon>Acetobacterales</taxon>
        <taxon>Elioraeaceae</taxon>
        <taxon>Elioraea</taxon>
    </lineage>
</organism>
<gene>
    <name evidence="2" type="ORF">KO353_12620</name>
</gene>
<name>A0A975U0K8_9PROT</name>
<keyword evidence="1" id="KW-0812">Transmembrane</keyword>
<keyword evidence="1" id="KW-0472">Membrane</keyword>
<proteinExistence type="predicted"/>
<dbReference type="Proteomes" id="UP000694001">
    <property type="component" value="Chromosome"/>
</dbReference>
<dbReference type="AlphaFoldDB" id="A0A975U0K8"/>
<feature type="transmembrane region" description="Helical" evidence="1">
    <location>
        <begin position="33"/>
        <end position="50"/>
    </location>
</feature>
<dbReference type="EMBL" id="CP076448">
    <property type="protein sequence ID" value="QXM24110.1"/>
    <property type="molecule type" value="Genomic_DNA"/>
</dbReference>